<comment type="subcellular location">
    <subcellularLocation>
        <location evidence="1">Mitochondrion inner membrane</location>
        <topology evidence="1">Multi-pass membrane protein</topology>
    </subcellularLocation>
</comment>
<evidence type="ECO:0000256" key="1">
    <source>
        <dbReference type="RuleBase" id="RU000369"/>
    </source>
</evidence>
<feature type="transmembrane region" description="Helical" evidence="2">
    <location>
        <begin position="79"/>
        <end position="102"/>
    </location>
</feature>
<dbReference type="GO" id="GO:0004129">
    <property type="term" value="F:cytochrome-c oxidase activity"/>
    <property type="evidence" value="ECO:0007669"/>
    <property type="project" value="UniProtKB-EC"/>
</dbReference>
<dbReference type="GO" id="GO:0015990">
    <property type="term" value="P:electron transport coupled proton transport"/>
    <property type="evidence" value="ECO:0007669"/>
    <property type="project" value="TreeGrafter"/>
</dbReference>
<evidence type="ECO:0000259" key="3">
    <source>
        <dbReference type="PROSITE" id="PS50855"/>
    </source>
</evidence>
<dbReference type="PANTHER" id="PTHR10422">
    <property type="entry name" value="CYTOCHROME C OXIDASE SUBUNIT 1"/>
    <property type="match status" value="1"/>
</dbReference>
<evidence type="ECO:0000313" key="5">
    <source>
        <dbReference type="EMBL" id="KAK1608818.1"/>
    </source>
</evidence>
<feature type="transmembrane region" description="Helical" evidence="2">
    <location>
        <begin position="122"/>
        <end position="144"/>
    </location>
</feature>
<keyword evidence="1" id="KW-0479">Metal-binding</keyword>
<feature type="domain" description="Cytochrome oxidase subunit I profile" evidence="3">
    <location>
        <begin position="1"/>
        <end position="188"/>
    </location>
</feature>
<dbReference type="Proteomes" id="UP001231189">
    <property type="component" value="Unassembled WGS sequence"/>
</dbReference>
<dbReference type="PANTHER" id="PTHR10422:SF45">
    <property type="entry name" value="CYTOCHROME C OXIDASE SUBUNIT 1"/>
    <property type="match status" value="1"/>
</dbReference>
<feature type="transmembrane region" description="Helical" evidence="2">
    <location>
        <begin position="7"/>
        <end position="29"/>
    </location>
</feature>
<dbReference type="SUPFAM" id="SSF81442">
    <property type="entry name" value="Cytochrome c oxidase subunit I-like"/>
    <property type="match status" value="1"/>
</dbReference>
<dbReference type="InterPro" id="IPR036927">
    <property type="entry name" value="Cyt_c_oxase-like_su1_sf"/>
</dbReference>
<keyword evidence="1" id="KW-0186">Copper</keyword>
<keyword evidence="1" id="KW-0999">Mitochondrion inner membrane</keyword>
<dbReference type="GO" id="GO:0046872">
    <property type="term" value="F:metal ion binding"/>
    <property type="evidence" value="ECO:0007669"/>
    <property type="project" value="UniProtKB-KW"/>
</dbReference>
<reference evidence="5" key="1">
    <citation type="submission" date="2023-07" db="EMBL/GenBank/DDBJ databases">
        <title>A chromosome-level genome assembly of Lolium multiflorum.</title>
        <authorList>
            <person name="Chen Y."/>
            <person name="Copetti D."/>
            <person name="Kolliker R."/>
            <person name="Studer B."/>
        </authorList>
    </citation>
    <scope>NUCLEOTIDE SEQUENCE</scope>
    <source>
        <strain evidence="5">02402/16</strain>
        <tissue evidence="5">Leaf</tissue>
    </source>
</reference>
<comment type="pathway">
    <text evidence="1">Energy metabolism; oxidative phosphorylation.</text>
</comment>
<comment type="function">
    <text evidence="1">Component of the cytochrome c oxidase, the last enzyme in the mitochondrial electron transport chain which drives oxidative phosphorylation. The respiratory chain contains 3 multisubunit complexes succinate dehydrogenase (complex II, CII), ubiquinol-cytochrome c oxidoreductase (cytochrome b-c1 complex, complex III, CIII) and cytochrome c oxidase (complex IV, CIV), that cooperate to transfer electrons derived from NADH and succinate to molecular oxygen, creating an electrochemical gradient over the inner membrane that drives transmembrane transport and the ATP synthase. Cytochrome c oxidase is the component of the respiratory chain that catalyzes the reduction of oxygen to water. Electrons originating from reduced cytochrome c in the intermembrane space (IMS) are transferred via the dinuclear copper A center (CU(A)) of subunit 2 and heme A of subunit 1 to the active site in subunit 1, a binuclear center (BNC) formed by heme A3 and copper B (CU(B)). The BNC reduces molecular oxygen to 2 water molecules using 4 electrons from cytochrome c in the IMS and 4 protons from the mitochondrial matrix.</text>
</comment>
<keyword evidence="1" id="KW-0679">Respiratory chain</keyword>
<gene>
    <name evidence="4" type="ORF">QYE76_018517</name>
    <name evidence="5" type="ORF">QYE76_032491</name>
</gene>
<sequence>MIQYKTPMLFAVGFIFLFTVGGLTGIVLANSGLDIALHDTYYVVAHFHYVLSMGAVFALFAGFYYWVGKIFGRTYPETLGQIHFWITFFGVNLTFFPMHFLGLSGMPRRIPDYPDAYAGWNALSSFGSYISVVGIRRFFVVVAITSSSGKNKKCAESPWAVEQNPTTLEWLVQSPPAFHTFGELPAVKETGGESKDSYDPAYIYFLRTNLGFFPGLVPNLDKLLSVLKPEEIIFLALHFPQDANMFKLPLRNIQDMIQEAMAKKEENWNKPPVEGCEDRRMSAEESKKMLEAFSFLWDKKKQ</sequence>
<dbReference type="GO" id="GO:0020037">
    <property type="term" value="F:heme binding"/>
    <property type="evidence" value="ECO:0007669"/>
    <property type="project" value="InterPro"/>
</dbReference>
<comment type="caution">
    <text evidence="5">The sequence shown here is derived from an EMBL/GenBank/DDBJ whole genome shotgun (WGS) entry which is preliminary data.</text>
</comment>
<proteinExistence type="inferred from homology"/>
<keyword evidence="1" id="KW-0249">Electron transport</keyword>
<evidence type="ECO:0000256" key="2">
    <source>
        <dbReference type="SAM" id="Phobius"/>
    </source>
</evidence>
<keyword evidence="1 2" id="KW-0812">Transmembrane</keyword>
<keyword evidence="1" id="KW-0496">Mitochondrion</keyword>
<comment type="similarity">
    <text evidence="1">Belongs to the heme-copper respiratory oxidase family.</text>
</comment>
<keyword evidence="1 2" id="KW-0472">Membrane</keyword>
<dbReference type="EC" id="7.1.1.9" evidence="1"/>
<keyword evidence="1" id="KW-0349">Heme</keyword>
<evidence type="ECO:0000313" key="6">
    <source>
        <dbReference type="Proteomes" id="UP001231189"/>
    </source>
</evidence>
<dbReference type="InterPro" id="IPR023616">
    <property type="entry name" value="Cyt_c_oxase-like_su1_dom"/>
</dbReference>
<organism evidence="5 6">
    <name type="scientific">Lolium multiflorum</name>
    <name type="common">Italian ryegrass</name>
    <name type="synonym">Lolium perenne subsp. multiflorum</name>
    <dbReference type="NCBI Taxonomy" id="4521"/>
    <lineage>
        <taxon>Eukaryota</taxon>
        <taxon>Viridiplantae</taxon>
        <taxon>Streptophyta</taxon>
        <taxon>Embryophyta</taxon>
        <taxon>Tracheophyta</taxon>
        <taxon>Spermatophyta</taxon>
        <taxon>Magnoliopsida</taxon>
        <taxon>Liliopsida</taxon>
        <taxon>Poales</taxon>
        <taxon>Poaceae</taxon>
        <taxon>BOP clade</taxon>
        <taxon>Pooideae</taxon>
        <taxon>Poodae</taxon>
        <taxon>Poeae</taxon>
        <taxon>Poeae Chloroplast Group 2 (Poeae type)</taxon>
        <taxon>Loliodinae</taxon>
        <taxon>Loliinae</taxon>
        <taxon>Lolium</taxon>
    </lineage>
</organism>
<evidence type="ECO:0000313" key="4">
    <source>
        <dbReference type="EMBL" id="KAK1561674.1"/>
    </source>
</evidence>
<dbReference type="GO" id="GO:0005743">
    <property type="term" value="C:mitochondrial inner membrane"/>
    <property type="evidence" value="ECO:0007669"/>
    <property type="project" value="UniProtKB-SubCell"/>
</dbReference>
<dbReference type="PRINTS" id="PR01165">
    <property type="entry name" value="CYCOXIDASEI"/>
</dbReference>
<keyword evidence="6" id="KW-1185">Reference proteome</keyword>
<dbReference type="GO" id="GO:0006123">
    <property type="term" value="P:mitochondrial electron transport, cytochrome c to oxygen"/>
    <property type="evidence" value="ECO:0007669"/>
    <property type="project" value="TreeGrafter"/>
</dbReference>
<dbReference type="PROSITE" id="PS50855">
    <property type="entry name" value="COX1"/>
    <property type="match status" value="1"/>
</dbReference>
<feature type="transmembrane region" description="Helical" evidence="2">
    <location>
        <begin position="49"/>
        <end position="67"/>
    </location>
</feature>
<dbReference type="EMBL" id="JAUUTY010001078">
    <property type="protein sequence ID" value="KAK1561674.1"/>
    <property type="molecule type" value="Genomic_DNA"/>
</dbReference>
<keyword evidence="1" id="KW-0408">Iron</keyword>
<accession>A0AAD8QXA1</accession>
<dbReference type="Gene3D" id="1.20.210.10">
    <property type="entry name" value="Cytochrome c oxidase-like, subunit I domain"/>
    <property type="match status" value="1"/>
</dbReference>
<dbReference type="Pfam" id="PF00115">
    <property type="entry name" value="COX1"/>
    <property type="match status" value="1"/>
</dbReference>
<keyword evidence="2" id="KW-1133">Transmembrane helix</keyword>
<keyword evidence="1" id="KW-0813">Transport</keyword>
<dbReference type="InterPro" id="IPR000883">
    <property type="entry name" value="Cyt_C_Oxase_1"/>
</dbReference>
<dbReference type="EMBL" id="JAUUTY010000007">
    <property type="protein sequence ID" value="KAK1608818.1"/>
    <property type="molecule type" value="Genomic_DNA"/>
</dbReference>
<protein>
    <recommendedName>
        <fullName evidence="1">Cytochrome c oxidase subunit 1</fullName>
        <ecNumber evidence="1">7.1.1.9</ecNumber>
    </recommendedName>
</protein>
<dbReference type="AlphaFoldDB" id="A0AAD8QXA1"/>
<comment type="catalytic activity">
    <reaction evidence="1">
        <text>4 Fe(II)-[cytochrome c] + O2 + 8 H(+)(in) = 4 Fe(III)-[cytochrome c] + 2 H2O + 4 H(+)(out)</text>
        <dbReference type="Rhea" id="RHEA:11436"/>
        <dbReference type="Rhea" id="RHEA-COMP:10350"/>
        <dbReference type="Rhea" id="RHEA-COMP:14399"/>
        <dbReference type="ChEBI" id="CHEBI:15377"/>
        <dbReference type="ChEBI" id="CHEBI:15378"/>
        <dbReference type="ChEBI" id="CHEBI:15379"/>
        <dbReference type="ChEBI" id="CHEBI:29033"/>
        <dbReference type="ChEBI" id="CHEBI:29034"/>
        <dbReference type="EC" id="7.1.1.9"/>
    </reaction>
</comment>
<name>A0AAD8QXA1_LOLMU</name>